<feature type="region of interest" description="Disordered" evidence="1">
    <location>
        <begin position="33"/>
        <end position="52"/>
    </location>
</feature>
<protein>
    <submittedName>
        <fullName evidence="2">Uncharacterized protein</fullName>
    </submittedName>
</protein>
<sequence>MSSNTHSPQHSIYTSNVDIWWQIQPRAMTGMSSSFKTPLHSPNRPFSPDLNDASKSVTSGIPALHHGGRGRVKIKSAPHFLDSAEARAKTDGDVLFPLELLIHRGVLNFGDHPGRGIFAVFFGNSYSIVRGV</sequence>
<keyword evidence="3" id="KW-1185">Reference proteome</keyword>
<dbReference type="Proteomes" id="UP000827092">
    <property type="component" value="Unassembled WGS sequence"/>
</dbReference>
<evidence type="ECO:0000256" key="1">
    <source>
        <dbReference type="SAM" id="MobiDB-lite"/>
    </source>
</evidence>
<dbReference type="EMBL" id="JAFNEN010000294">
    <property type="protein sequence ID" value="KAG8186641.1"/>
    <property type="molecule type" value="Genomic_DNA"/>
</dbReference>
<evidence type="ECO:0000313" key="3">
    <source>
        <dbReference type="Proteomes" id="UP000827092"/>
    </source>
</evidence>
<organism evidence="2 3">
    <name type="scientific">Oedothorax gibbosus</name>
    <dbReference type="NCBI Taxonomy" id="931172"/>
    <lineage>
        <taxon>Eukaryota</taxon>
        <taxon>Metazoa</taxon>
        <taxon>Ecdysozoa</taxon>
        <taxon>Arthropoda</taxon>
        <taxon>Chelicerata</taxon>
        <taxon>Arachnida</taxon>
        <taxon>Araneae</taxon>
        <taxon>Araneomorphae</taxon>
        <taxon>Entelegynae</taxon>
        <taxon>Araneoidea</taxon>
        <taxon>Linyphiidae</taxon>
        <taxon>Erigoninae</taxon>
        <taxon>Oedothorax</taxon>
    </lineage>
</organism>
<proteinExistence type="predicted"/>
<reference evidence="2 3" key="1">
    <citation type="journal article" date="2022" name="Nat. Ecol. Evol.">
        <title>A masculinizing supergene underlies an exaggerated male reproductive morph in a spider.</title>
        <authorList>
            <person name="Hendrickx F."/>
            <person name="De Corte Z."/>
            <person name="Sonet G."/>
            <person name="Van Belleghem S.M."/>
            <person name="Kostlbacher S."/>
            <person name="Vangestel C."/>
        </authorList>
    </citation>
    <scope>NUCLEOTIDE SEQUENCE [LARGE SCALE GENOMIC DNA]</scope>
    <source>
        <strain evidence="2">W744_W776</strain>
    </source>
</reference>
<accession>A0AAV6USU8</accession>
<dbReference type="AlphaFoldDB" id="A0AAV6USU8"/>
<name>A0AAV6USU8_9ARAC</name>
<comment type="caution">
    <text evidence="2">The sequence shown here is derived from an EMBL/GenBank/DDBJ whole genome shotgun (WGS) entry which is preliminary data.</text>
</comment>
<gene>
    <name evidence="2" type="ORF">JTE90_014717</name>
</gene>
<evidence type="ECO:0000313" key="2">
    <source>
        <dbReference type="EMBL" id="KAG8186641.1"/>
    </source>
</evidence>